<reference evidence="2" key="1">
    <citation type="submission" date="2019-05" db="EMBL/GenBank/DDBJ databases">
        <title>Whole genome sequencing of Pseudanabaena catenata USMAC16.</title>
        <authorList>
            <person name="Khan Z."/>
            <person name="Omar W.M."/>
            <person name="Convey P."/>
            <person name="Merican F."/>
            <person name="Najimudin N."/>
        </authorList>
    </citation>
    <scope>NUCLEOTIDE SEQUENCE</scope>
    <source>
        <strain evidence="2">USMAC16</strain>
    </source>
</reference>
<evidence type="ECO:0000313" key="3">
    <source>
        <dbReference type="Proteomes" id="UP001152872"/>
    </source>
</evidence>
<feature type="region of interest" description="Disordered" evidence="1">
    <location>
        <begin position="1"/>
        <end position="46"/>
    </location>
</feature>
<organism evidence="2 3">
    <name type="scientific">Pseudanabaena catenata USMAC16</name>
    <dbReference type="NCBI Taxonomy" id="1855837"/>
    <lineage>
        <taxon>Bacteria</taxon>
        <taxon>Bacillati</taxon>
        <taxon>Cyanobacteriota</taxon>
        <taxon>Cyanophyceae</taxon>
        <taxon>Pseudanabaenales</taxon>
        <taxon>Pseudanabaenaceae</taxon>
        <taxon>Pseudanabaena</taxon>
    </lineage>
</organism>
<dbReference type="RefSeq" id="WP_158467673.1">
    <property type="nucleotide sequence ID" value="NZ_VBTY01000410.1"/>
</dbReference>
<protein>
    <submittedName>
        <fullName evidence="2">Uncharacterized protein</fullName>
    </submittedName>
</protein>
<keyword evidence="3" id="KW-1185">Reference proteome</keyword>
<gene>
    <name evidence="2" type="ORF">FEV09_23675</name>
</gene>
<accession>A0A9X4MBD6</accession>
<comment type="caution">
    <text evidence="2">The sequence shown here is derived from an EMBL/GenBank/DDBJ whole genome shotgun (WGS) entry which is preliminary data.</text>
</comment>
<proteinExistence type="predicted"/>
<feature type="compositionally biased region" description="Polar residues" evidence="1">
    <location>
        <begin position="35"/>
        <end position="46"/>
    </location>
</feature>
<evidence type="ECO:0000313" key="2">
    <source>
        <dbReference type="EMBL" id="MDG3497526.1"/>
    </source>
</evidence>
<evidence type="ECO:0000256" key="1">
    <source>
        <dbReference type="SAM" id="MobiDB-lite"/>
    </source>
</evidence>
<feature type="compositionally biased region" description="Polar residues" evidence="1">
    <location>
        <begin position="10"/>
        <end position="22"/>
    </location>
</feature>
<sequence length="46" mass="5293">MTKPNKRSPKTSSQNLRSLSNETSDRYQTRHSRSTKTSSQNLRSPL</sequence>
<dbReference type="EMBL" id="VBTY01000410">
    <property type="protein sequence ID" value="MDG3497526.1"/>
    <property type="molecule type" value="Genomic_DNA"/>
</dbReference>
<dbReference type="AlphaFoldDB" id="A0A9X4MBD6"/>
<dbReference type="Proteomes" id="UP001152872">
    <property type="component" value="Unassembled WGS sequence"/>
</dbReference>
<name>A0A9X4MBD6_9CYAN</name>